<accession>A0A3P9A128</accession>
<dbReference type="InterPro" id="IPR023394">
    <property type="entry name" value="Sec7_C_sf"/>
</dbReference>
<feature type="compositionally biased region" description="Basic and acidic residues" evidence="4">
    <location>
        <begin position="497"/>
        <end position="522"/>
    </location>
</feature>
<feature type="region of interest" description="Disordered" evidence="4">
    <location>
        <begin position="146"/>
        <end position="242"/>
    </location>
</feature>
<protein>
    <recommendedName>
        <fullName evidence="9">PH and SEC7 domain-containing protein 4-like</fullName>
    </recommendedName>
</protein>
<keyword evidence="2" id="KW-1003">Cell membrane</keyword>
<feature type="compositionally biased region" description="Basic and acidic residues" evidence="4">
    <location>
        <begin position="149"/>
        <end position="165"/>
    </location>
</feature>
<evidence type="ECO:0000256" key="1">
    <source>
        <dbReference type="ARBA" id="ARBA00004632"/>
    </source>
</evidence>
<dbReference type="PROSITE" id="PS50003">
    <property type="entry name" value="PH_DOMAIN"/>
    <property type="match status" value="1"/>
</dbReference>
<evidence type="ECO:0008006" key="9">
    <source>
        <dbReference type="Google" id="ProtNLM"/>
    </source>
</evidence>
<dbReference type="SMART" id="SM00233">
    <property type="entry name" value="PH"/>
    <property type="match status" value="1"/>
</dbReference>
<keyword evidence="8" id="KW-1185">Reference proteome</keyword>
<dbReference type="GO" id="GO:0032012">
    <property type="term" value="P:regulation of ARF protein signal transduction"/>
    <property type="evidence" value="ECO:0007669"/>
    <property type="project" value="InterPro"/>
</dbReference>
<feature type="compositionally biased region" description="Polar residues" evidence="4">
    <location>
        <begin position="258"/>
        <end position="268"/>
    </location>
</feature>
<feature type="region of interest" description="Disordered" evidence="4">
    <location>
        <begin position="89"/>
        <end position="115"/>
    </location>
</feature>
<feature type="compositionally biased region" description="Basic and acidic residues" evidence="4">
    <location>
        <begin position="359"/>
        <end position="379"/>
    </location>
</feature>
<feature type="region of interest" description="Disordered" evidence="4">
    <location>
        <begin position="492"/>
        <end position="539"/>
    </location>
</feature>
<evidence type="ECO:0000259" key="5">
    <source>
        <dbReference type="PROSITE" id="PS50003"/>
    </source>
</evidence>
<proteinExistence type="predicted"/>
<dbReference type="Pfam" id="PF15410">
    <property type="entry name" value="PH_9"/>
    <property type="match status" value="1"/>
</dbReference>
<dbReference type="Bgee" id="ENSELUG00000012993">
    <property type="expression patterns" value="Expressed in head kidney and 15 other cell types or tissues"/>
</dbReference>
<dbReference type="InterPro" id="IPR001605">
    <property type="entry name" value="PH_dom-spectrin-type"/>
</dbReference>
<feature type="compositionally biased region" description="Basic and acidic residues" evidence="4">
    <location>
        <begin position="292"/>
        <end position="307"/>
    </location>
</feature>
<organism evidence="7 8">
    <name type="scientific">Esox lucius</name>
    <name type="common">Northern pike</name>
    <dbReference type="NCBI Taxonomy" id="8010"/>
    <lineage>
        <taxon>Eukaryota</taxon>
        <taxon>Metazoa</taxon>
        <taxon>Chordata</taxon>
        <taxon>Craniata</taxon>
        <taxon>Vertebrata</taxon>
        <taxon>Euteleostomi</taxon>
        <taxon>Actinopterygii</taxon>
        <taxon>Neopterygii</taxon>
        <taxon>Teleostei</taxon>
        <taxon>Protacanthopterygii</taxon>
        <taxon>Esociformes</taxon>
        <taxon>Esocidae</taxon>
        <taxon>Esox</taxon>
    </lineage>
</organism>
<dbReference type="Pfam" id="PF01369">
    <property type="entry name" value="Sec7"/>
    <property type="match status" value="1"/>
</dbReference>
<evidence type="ECO:0000256" key="4">
    <source>
        <dbReference type="SAM" id="MobiDB-lite"/>
    </source>
</evidence>
<feature type="domain" description="SEC7" evidence="6">
    <location>
        <begin position="638"/>
        <end position="793"/>
    </location>
</feature>
<feature type="domain" description="PH" evidence="5">
    <location>
        <begin position="837"/>
        <end position="946"/>
    </location>
</feature>
<sequence>MEEARVYSSLPDCQTWSSTERLPLSSPLEETVEWGVMEELVNKADREEVDNSHPTGRTSEGPEEHWDPMTAPVFSMTCSGVPLNFATVQWDVPDPSPETPSPITDNSSADELDSSGAASLDWTLSPLSHQQHPSCVTVTELSVKGKNLKQNEPEQPLHLKTDQCESSHQTCDPPNPEVKERGPHTDCKEASASSEDHGDSLLVTPGWPEPEKEMGQPVMEEIIRPSDRTPSPVQTDGSESGLDSLATGLVEEWEQAGTAQINSEQRCCSTDCEEEEEEEEVVRETVTNLDYDGDKLQTDQSDSENKSEIIGQLTHPSETTELKQQSDLSEKSTFNGQSEPNHTDLKECNSTETVEQPQESERHADQVGHSHQPGEENHPTDMAVMQQAEQSDNIEQSEQLEESERTEQSTQTECLQSKQLQRQEMHIEQTKCLMHIEQTEGLMHIEQTECLMHIEQTEGLMQVEQTKCLMQTEQTECLMQVEQTECLMQVEQTEPSHQTEHFNDSEQSKQSEQDTEQSKQSEQDTEQSEQSVQTKSKPVHSKQLEELLFLCTEELKQTEQPIDNRQYLKQSETNQVAQPAHTELTKVDKHTQDSKQVEQLEPKDDLGLTHRGGTPEQPTAPVQRSETRDPAGVHMNGGVLDRERVCRLAERLYRLDGINKTDVVKHLDKDNDFSQAVGEEYLKFFDFTGQSLDQGLRSFLRVVVLIGETQERERVLQHFSCRFQQCNPETFSSSGEVLTLTCAVMLLNSDLHGQNVGKAMSLSSFLSNLDGMNEGENFSKELLKALYNSIKNEPLQWAVNDKELKSSLLLPEDGKDDAPLRSKSNPFQDVPHDKKATVFKQGFLQRKAHADIDGKRTPWGKRSWKTFYAVLKGMVLYLQKDEYKMEWQSIEEVVSVHHALAERAAEYTKRPHVFRLQTADWRVFLFQASSMAEMSSWISRINLVSALHSSPPFPAAVGSQRKFCRPILPASQSEHTLEQQLQSHISMRESFQEDLAYLQQSLREGRKAKSKELEEHRVKDEYLQHEKCRYETYIQMLEAWKDLSQSADTEVDTSKLNLFDEAVCTGTVEQEEEEGALKKSHSSPSLVLEVASPPVVKVKRNVSERRTYRKIVIVRRNQDI</sequence>
<dbReference type="InterPro" id="IPR035999">
    <property type="entry name" value="Sec7_dom_sf"/>
</dbReference>
<feature type="compositionally biased region" description="Basic and acidic residues" evidence="4">
    <location>
        <begin position="583"/>
        <end position="608"/>
    </location>
</feature>
<dbReference type="PANTHER" id="PTHR10663:SF338">
    <property type="entry name" value="PH AND SEC7 DOMAIN-CONTAINING PROTEIN 4"/>
    <property type="match status" value="1"/>
</dbReference>
<evidence type="ECO:0000313" key="8">
    <source>
        <dbReference type="Proteomes" id="UP000265140"/>
    </source>
</evidence>
<dbReference type="GO" id="GO:0005085">
    <property type="term" value="F:guanyl-nucleotide exchange factor activity"/>
    <property type="evidence" value="ECO:0007669"/>
    <property type="project" value="InterPro"/>
</dbReference>
<dbReference type="Gene3D" id="1.10.1000.11">
    <property type="entry name" value="Arf Nucleotide-binding Site Opener,domain 2"/>
    <property type="match status" value="1"/>
</dbReference>
<gene>
    <name evidence="7" type="primary">MINDY1</name>
</gene>
<dbReference type="FunFam" id="2.30.29.30:FF:000054">
    <property type="entry name" value="PH and SEC7 domain-containing protein 3"/>
    <property type="match status" value="1"/>
</dbReference>
<comment type="subcellular location">
    <subcellularLocation>
        <location evidence="1">Cell projection</location>
        <location evidence="1">Ruffle membrane</location>
    </subcellularLocation>
</comment>
<evidence type="ECO:0000256" key="2">
    <source>
        <dbReference type="ARBA" id="ARBA00022475"/>
    </source>
</evidence>
<feature type="compositionally biased region" description="Basic and acidic residues" evidence="4">
    <location>
        <begin position="41"/>
        <end position="51"/>
    </location>
</feature>
<evidence type="ECO:0000313" key="7">
    <source>
        <dbReference type="Ensembl" id="ENSELUP00000034434.3"/>
    </source>
</evidence>
<dbReference type="GeneTree" id="ENSGT00940000155061"/>
<feature type="region of interest" description="Disordered" evidence="4">
    <location>
        <begin position="258"/>
        <end position="410"/>
    </location>
</feature>
<dbReference type="InterPro" id="IPR011993">
    <property type="entry name" value="PH-like_dom_sf"/>
</dbReference>
<dbReference type="CDD" id="cd00171">
    <property type="entry name" value="Sec7"/>
    <property type="match status" value="1"/>
</dbReference>
<dbReference type="SUPFAM" id="SSF50729">
    <property type="entry name" value="PH domain-like"/>
    <property type="match status" value="1"/>
</dbReference>
<reference evidence="7" key="2">
    <citation type="submission" date="2020-02" db="EMBL/GenBank/DDBJ databases">
        <title>Esox lucius (northern pike) genome, fEsoLuc1, primary haplotype.</title>
        <authorList>
            <person name="Myers G."/>
            <person name="Karagic N."/>
            <person name="Meyer A."/>
            <person name="Pippel M."/>
            <person name="Reichard M."/>
            <person name="Winkler S."/>
            <person name="Tracey A."/>
            <person name="Sims Y."/>
            <person name="Howe K."/>
            <person name="Rhie A."/>
            <person name="Formenti G."/>
            <person name="Durbin R."/>
            <person name="Fedrigo O."/>
            <person name="Jarvis E.D."/>
        </authorList>
    </citation>
    <scope>NUCLEOTIDE SEQUENCE [LARGE SCALE GENOMIC DNA]</scope>
</reference>
<dbReference type="InterPro" id="IPR000904">
    <property type="entry name" value="Sec7_dom"/>
</dbReference>
<dbReference type="GO" id="GO:0005543">
    <property type="term" value="F:phospholipid binding"/>
    <property type="evidence" value="ECO:0007669"/>
    <property type="project" value="InterPro"/>
</dbReference>
<dbReference type="PROSITE" id="PS50190">
    <property type="entry name" value="SEC7"/>
    <property type="match status" value="1"/>
</dbReference>
<feature type="compositionally biased region" description="Basic and acidic residues" evidence="4">
    <location>
        <begin position="177"/>
        <end position="199"/>
    </location>
</feature>
<dbReference type="SMART" id="SM00222">
    <property type="entry name" value="Sec7"/>
    <property type="match status" value="1"/>
</dbReference>
<dbReference type="CDD" id="cd13295">
    <property type="entry name" value="PH_EFA6"/>
    <property type="match status" value="1"/>
</dbReference>
<name>A0A3P9A128_ESOLU</name>
<feature type="region of interest" description="Disordered" evidence="4">
    <location>
        <begin position="41"/>
        <end position="73"/>
    </location>
</feature>
<dbReference type="PANTHER" id="PTHR10663">
    <property type="entry name" value="GUANYL-NUCLEOTIDE EXCHANGE FACTOR"/>
    <property type="match status" value="1"/>
</dbReference>
<reference evidence="7" key="3">
    <citation type="submission" date="2025-08" db="UniProtKB">
        <authorList>
            <consortium name="Ensembl"/>
        </authorList>
    </citation>
    <scope>IDENTIFICATION</scope>
</reference>
<feature type="region of interest" description="Disordered" evidence="4">
    <location>
        <begin position="572"/>
        <end position="636"/>
    </location>
</feature>
<keyword evidence="3" id="KW-0472">Membrane</keyword>
<dbReference type="InterPro" id="IPR041681">
    <property type="entry name" value="PH_9"/>
</dbReference>
<feature type="compositionally biased region" description="Acidic residues" evidence="4">
    <location>
        <begin position="271"/>
        <end position="281"/>
    </location>
</feature>
<feature type="compositionally biased region" description="Polar residues" evidence="4">
    <location>
        <begin position="314"/>
        <end position="340"/>
    </location>
</feature>
<feature type="compositionally biased region" description="Polar residues" evidence="4">
    <location>
        <begin position="228"/>
        <end position="238"/>
    </location>
</feature>
<dbReference type="GO" id="GO:0032587">
    <property type="term" value="C:ruffle membrane"/>
    <property type="evidence" value="ECO:0007669"/>
    <property type="project" value="UniProtKB-SubCell"/>
</dbReference>
<reference evidence="8" key="1">
    <citation type="journal article" date="2014" name="PLoS ONE">
        <title>The genome and linkage map of the northern pike (Esox lucius): conserved synteny revealed between the salmonid sister group and the Neoteleostei.</title>
        <authorList>
            <person name="Rondeau E.B."/>
            <person name="Minkley D.R."/>
            <person name="Leong J.S."/>
            <person name="Messmer A.M."/>
            <person name="Jantzen J.R."/>
            <person name="von Schalburg K.R."/>
            <person name="Lemon C."/>
            <person name="Bird N.H."/>
            <person name="Koop B.F."/>
        </authorList>
    </citation>
    <scope>NUCLEOTIDE SEQUENCE</scope>
</reference>
<dbReference type="PRINTS" id="PR00683">
    <property type="entry name" value="SPECTRINPH"/>
</dbReference>
<dbReference type="Proteomes" id="UP000265140">
    <property type="component" value="Chromosome 14"/>
</dbReference>
<reference evidence="7" key="4">
    <citation type="submission" date="2025-09" db="UniProtKB">
        <authorList>
            <consortium name="Ensembl"/>
        </authorList>
    </citation>
    <scope>IDENTIFICATION</scope>
</reference>
<evidence type="ECO:0000259" key="6">
    <source>
        <dbReference type="PROSITE" id="PS50190"/>
    </source>
</evidence>
<dbReference type="Gene3D" id="2.30.29.30">
    <property type="entry name" value="Pleckstrin-homology domain (PH domain)/Phosphotyrosine-binding domain (PTB)"/>
    <property type="match status" value="1"/>
</dbReference>
<dbReference type="InterPro" id="IPR001849">
    <property type="entry name" value="PH_domain"/>
</dbReference>
<dbReference type="SUPFAM" id="SSF48425">
    <property type="entry name" value="Sec7 domain"/>
    <property type="match status" value="1"/>
</dbReference>
<evidence type="ECO:0000256" key="3">
    <source>
        <dbReference type="ARBA" id="ARBA00023136"/>
    </source>
</evidence>
<dbReference type="Ensembl" id="ENSELUT00000021210.3">
    <property type="protein sequence ID" value="ENSELUP00000034434.3"/>
    <property type="gene ID" value="ENSELUG00000012993.3"/>
</dbReference>
<dbReference type="AlphaFoldDB" id="A0A3P9A128"/>